<evidence type="ECO:0000256" key="1">
    <source>
        <dbReference type="SAM" id="MobiDB-lite"/>
    </source>
</evidence>
<dbReference type="Proteomes" id="UP000314294">
    <property type="component" value="Unassembled WGS sequence"/>
</dbReference>
<feature type="compositionally biased region" description="Polar residues" evidence="1">
    <location>
        <begin position="1"/>
        <end position="11"/>
    </location>
</feature>
<proteinExistence type="predicted"/>
<keyword evidence="3" id="KW-1185">Reference proteome</keyword>
<evidence type="ECO:0000313" key="2">
    <source>
        <dbReference type="EMBL" id="TNN25957.1"/>
    </source>
</evidence>
<name>A0A4Z2EAQ2_9TELE</name>
<evidence type="ECO:0000313" key="3">
    <source>
        <dbReference type="Proteomes" id="UP000314294"/>
    </source>
</evidence>
<reference evidence="2 3" key="1">
    <citation type="submission" date="2019-03" db="EMBL/GenBank/DDBJ databases">
        <title>First draft genome of Liparis tanakae, snailfish: a comprehensive survey of snailfish specific genes.</title>
        <authorList>
            <person name="Kim W."/>
            <person name="Song I."/>
            <person name="Jeong J.-H."/>
            <person name="Kim D."/>
            <person name="Kim S."/>
            <person name="Ryu S."/>
            <person name="Song J.Y."/>
            <person name="Lee S.K."/>
        </authorList>
    </citation>
    <scope>NUCLEOTIDE SEQUENCE [LARGE SCALE GENOMIC DNA]</scope>
    <source>
        <tissue evidence="2">Muscle</tissue>
    </source>
</reference>
<sequence length="122" mass="13124">MLVQPLSSVTAPVSPEKKQSVQLRSNGGDKPNGGQTMAMSADAVWPAGPPQTPALLPTAAGGQDTRQLLRSLCPPSRKVLSAKGKTTDEDNNTSEWLPFKEHDKRFIANKPVESLTEWNSNS</sequence>
<dbReference type="AlphaFoldDB" id="A0A4Z2EAQ2"/>
<gene>
    <name evidence="2" type="ORF">EYF80_063907</name>
</gene>
<feature type="region of interest" description="Disordered" evidence="1">
    <location>
        <begin position="1"/>
        <end position="37"/>
    </location>
</feature>
<organism evidence="2 3">
    <name type="scientific">Liparis tanakae</name>
    <name type="common">Tanaka's snailfish</name>
    <dbReference type="NCBI Taxonomy" id="230148"/>
    <lineage>
        <taxon>Eukaryota</taxon>
        <taxon>Metazoa</taxon>
        <taxon>Chordata</taxon>
        <taxon>Craniata</taxon>
        <taxon>Vertebrata</taxon>
        <taxon>Euteleostomi</taxon>
        <taxon>Actinopterygii</taxon>
        <taxon>Neopterygii</taxon>
        <taxon>Teleostei</taxon>
        <taxon>Neoteleostei</taxon>
        <taxon>Acanthomorphata</taxon>
        <taxon>Eupercaria</taxon>
        <taxon>Perciformes</taxon>
        <taxon>Cottioidei</taxon>
        <taxon>Cottales</taxon>
        <taxon>Liparidae</taxon>
        <taxon>Liparis</taxon>
    </lineage>
</organism>
<comment type="caution">
    <text evidence="2">The sequence shown here is derived from an EMBL/GenBank/DDBJ whole genome shotgun (WGS) entry which is preliminary data.</text>
</comment>
<protein>
    <submittedName>
        <fullName evidence="2">Uncharacterized protein</fullName>
    </submittedName>
</protein>
<accession>A0A4Z2EAQ2</accession>
<dbReference type="EMBL" id="SRLO01011273">
    <property type="protein sequence ID" value="TNN25957.1"/>
    <property type="molecule type" value="Genomic_DNA"/>
</dbReference>